<evidence type="ECO:0000256" key="2">
    <source>
        <dbReference type="ARBA" id="ARBA00022512"/>
    </source>
</evidence>
<dbReference type="Pfam" id="PF20316">
    <property type="entry name" value="DUF6612"/>
    <property type="match status" value="1"/>
</dbReference>
<evidence type="ECO:0000256" key="4">
    <source>
        <dbReference type="ARBA" id="ARBA00022729"/>
    </source>
</evidence>
<evidence type="ECO:0000256" key="5">
    <source>
        <dbReference type="ARBA" id="ARBA00023088"/>
    </source>
</evidence>
<name>A0A1I3Q2I4_HALDA</name>
<keyword evidence="10" id="KW-1185">Reference proteome</keyword>
<proteinExistence type="predicted"/>
<accession>A0A1I3Q2I4</accession>
<dbReference type="Proteomes" id="UP000183557">
    <property type="component" value="Unassembled WGS sequence"/>
</dbReference>
<feature type="signal peptide" evidence="7">
    <location>
        <begin position="1"/>
        <end position="24"/>
    </location>
</feature>
<feature type="chain" id="PRO_5038728562" evidence="7">
    <location>
        <begin position="25"/>
        <end position="306"/>
    </location>
</feature>
<dbReference type="InterPro" id="IPR046720">
    <property type="entry name" value="DUF6612"/>
</dbReference>
<dbReference type="OrthoDB" id="1957331at2"/>
<keyword evidence="6" id="KW-0812">Transmembrane</keyword>
<dbReference type="EMBL" id="FOSB01000001">
    <property type="protein sequence ID" value="SFJ27860.1"/>
    <property type="molecule type" value="Genomic_DNA"/>
</dbReference>
<keyword evidence="2" id="KW-0134">Cell wall</keyword>
<gene>
    <name evidence="9" type="ORF">SAMN04487936_101507</name>
</gene>
<keyword evidence="5" id="KW-0572">Peptidoglycan-anchor</keyword>
<evidence type="ECO:0000259" key="8">
    <source>
        <dbReference type="PROSITE" id="PS50847"/>
    </source>
</evidence>
<keyword evidence="6" id="KW-1133">Transmembrane helix</keyword>
<evidence type="ECO:0000256" key="1">
    <source>
        <dbReference type="ARBA" id="ARBA00004168"/>
    </source>
</evidence>
<keyword evidence="3" id="KW-0964">Secreted</keyword>
<evidence type="ECO:0000256" key="7">
    <source>
        <dbReference type="SAM" id="SignalP"/>
    </source>
</evidence>
<protein>
    <submittedName>
        <fullName evidence="9">LPXTG-motif cell wall anchor domain-containing protein</fullName>
    </submittedName>
</protein>
<feature type="domain" description="Gram-positive cocci surface proteins LPxTG" evidence="8">
    <location>
        <begin position="273"/>
        <end position="306"/>
    </location>
</feature>
<organism evidence="9 10">
    <name type="scientific">Halobacillus dabanensis</name>
    <dbReference type="NCBI Taxonomy" id="240302"/>
    <lineage>
        <taxon>Bacteria</taxon>
        <taxon>Bacillati</taxon>
        <taxon>Bacillota</taxon>
        <taxon>Bacilli</taxon>
        <taxon>Bacillales</taxon>
        <taxon>Bacillaceae</taxon>
        <taxon>Halobacillus</taxon>
    </lineage>
</organism>
<evidence type="ECO:0000256" key="6">
    <source>
        <dbReference type="SAM" id="Phobius"/>
    </source>
</evidence>
<dbReference type="NCBIfam" id="TIGR01167">
    <property type="entry name" value="LPXTG_anchor"/>
    <property type="match status" value="1"/>
</dbReference>
<dbReference type="InterPro" id="IPR019931">
    <property type="entry name" value="LPXTG_anchor"/>
</dbReference>
<keyword evidence="4 7" id="KW-0732">Signal</keyword>
<evidence type="ECO:0000256" key="3">
    <source>
        <dbReference type="ARBA" id="ARBA00022525"/>
    </source>
</evidence>
<dbReference type="RefSeq" id="WP_075034949.1">
    <property type="nucleotide sequence ID" value="NZ_FOSB01000001.1"/>
</dbReference>
<comment type="subcellular location">
    <subcellularLocation>
        <location evidence="1">Secreted</location>
        <location evidence="1">Cell wall</location>
        <topology evidence="1">Peptidoglycan-anchor</topology>
    </subcellularLocation>
</comment>
<evidence type="ECO:0000313" key="9">
    <source>
        <dbReference type="EMBL" id="SFJ27860.1"/>
    </source>
</evidence>
<dbReference type="AlphaFoldDB" id="A0A1I3Q2I4"/>
<feature type="transmembrane region" description="Helical" evidence="6">
    <location>
        <begin position="282"/>
        <end position="300"/>
    </location>
</feature>
<sequence>MLKKISMSIIAFVVLFFMPMQISAADMSPEEVLQKSNEAMMNLDSYSITQSTESEIGSMGDDSQTQPLMTETKADVTLDPLAFYVQTNVANKTIEAYHTEEGYFSKTGDQGRMKLSGDSSEQMMQMMAEGQIKQAMPVADNMSVEEQDDAYVLTYEGDGEALLETSMNMLQQSLNGSDGEQGMQGMKGEILENTTINEVSYQITIDKETHYFTSAVMNLDMEAAEGAEGSGLSISTKTDVTIDNINGVGTIEVPQEVLDEAKPMEDTLGGGELPDTASSNPVYAMLGAILAFAAGCAWLYRRKTAA</sequence>
<keyword evidence="6" id="KW-0472">Membrane</keyword>
<dbReference type="PROSITE" id="PS50847">
    <property type="entry name" value="GRAM_POS_ANCHORING"/>
    <property type="match status" value="1"/>
</dbReference>
<reference evidence="10" key="1">
    <citation type="submission" date="2016-10" db="EMBL/GenBank/DDBJ databases">
        <authorList>
            <person name="Varghese N."/>
            <person name="Submissions S."/>
        </authorList>
    </citation>
    <scope>NUCLEOTIDE SEQUENCE [LARGE SCALE GENOMIC DNA]</scope>
    <source>
        <strain evidence="10">CGMCC 1.3704</strain>
    </source>
</reference>
<evidence type="ECO:0000313" key="10">
    <source>
        <dbReference type="Proteomes" id="UP000183557"/>
    </source>
</evidence>